<keyword evidence="5" id="KW-0547">Nucleotide-binding</keyword>
<dbReference type="GO" id="GO:0004673">
    <property type="term" value="F:protein histidine kinase activity"/>
    <property type="evidence" value="ECO:0007669"/>
    <property type="project" value="UniProtKB-EC"/>
</dbReference>
<feature type="domain" description="Signal transduction histidine kinase HWE region" evidence="8">
    <location>
        <begin position="69"/>
        <end position="151"/>
    </location>
</feature>
<organism evidence="9 10">
    <name type="scientific">Bradyrhizobium erythrophlei</name>
    <dbReference type="NCBI Taxonomy" id="1437360"/>
    <lineage>
        <taxon>Bacteria</taxon>
        <taxon>Pseudomonadati</taxon>
        <taxon>Pseudomonadota</taxon>
        <taxon>Alphaproteobacteria</taxon>
        <taxon>Hyphomicrobiales</taxon>
        <taxon>Nitrobacteraceae</taxon>
        <taxon>Bradyrhizobium</taxon>
    </lineage>
</organism>
<dbReference type="PANTHER" id="PTHR41523:SF7">
    <property type="entry name" value="HISTIDINE KINASE"/>
    <property type="match status" value="1"/>
</dbReference>
<evidence type="ECO:0000256" key="2">
    <source>
        <dbReference type="ARBA" id="ARBA00012438"/>
    </source>
</evidence>
<dbReference type="AlphaFoldDB" id="A0A1M5U9U9"/>
<keyword evidence="7" id="KW-0067">ATP-binding</keyword>
<evidence type="ECO:0000313" key="10">
    <source>
        <dbReference type="Proteomes" id="UP000190675"/>
    </source>
</evidence>
<dbReference type="RefSeq" id="WP_079571603.1">
    <property type="nucleotide sequence ID" value="NZ_LT670818.1"/>
</dbReference>
<dbReference type="Pfam" id="PF07536">
    <property type="entry name" value="HWE_HK"/>
    <property type="match status" value="1"/>
</dbReference>
<evidence type="ECO:0000256" key="6">
    <source>
        <dbReference type="ARBA" id="ARBA00022777"/>
    </source>
</evidence>
<evidence type="ECO:0000256" key="4">
    <source>
        <dbReference type="ARBA" id="ARBA00022679"/>
    </source>
</evidence>
<evidence type="ECO:0000256" key="1">
    <source>
        <dbReference type="ARBA" id="ARBA00000085"/>
    </source>
</evidence>
<name>A0A1M5U9U9_9BRAD</name>
<evidence type="ECO:0000256" key="3">
    <source>
        <dbReference type="ARBA" id="ARBA00022553"/>
    </source>
</evidence>
<dbReference type="GO" id="GO:0005524">
    <property type="term" value="F:ATP binding"/>
    <property type="evidence" value="ECO:0007669"/>
    <property type="project" value="UniProtKB-KW"/>
</dbReference>
<evidence type="ECO:0000259" key="8">
    <source>
        <dbReference type="SMART" id="SM00911"/>
    </source>
</evidence>
<dbReference type="OrthoDB" id="7297573at2"/>
<comment type="catalytic activity">
    <reaction evidence="1">
        <text>ATP + protein L-histidine = ADP + protein N-phospho-L-histidine.</text>
        <dbReference type="EC" id="2.7.13.3"/>
    </reaction>
</comment>
<dbReference type="Proteomes" id="UP000190675">
    <property type="component" value="Chromosome I"/>
</dbReference>
<dbReference type="EC" id="2.7.13.3" evidence="2"/>
<sequence>MFEIDDHQDDRRLSTEAPLPPEFLAAENVSLRLLLAQAEIDARGLLAQAGIDAREREAADRLQKLILEELHHRIKNTLATVSAIASQSLRGVPGAEHAQDAIAGRLLALGRAHDLLLQARWTSADLGKIVRGATEAFDNPDMPKFTIAGPDVRMTSGAVIAIAMTLNELCTNTTKFGALSVAAGRVDIGWTLDPRSQRLQLTWAERNGPAVRAPEKRSFGTRLIETLGRQLKGDVHLRYEPGGFTYVLDVPLASLTAMTSEQPSA</sequence>
<evidence type="ECO:0000256" key="5">
    <source>
        <dbReference type="ARBA" id="ARBA00022741"/>
    </source>
</evidence>
<reference evidence="9 10" key="1">
    <citation type="submission" date="2016-11" db="EMBL/GenBank/DDBJ databases">
        <authorList>
            <person name="Jaros S."/>
            <person name="Januszkiewicz K."/>
            <person name="Wedrychowicz H."/>
        </authorList>
    </citation>
    <scope>NUCLEOTIDE SEQUENCE [LARGE SCALE GENOMIC DNA]</scope>
    <source>
        <strain evidence="9 10">GAS242</strain>
    </source>
</reference>
<evidence type="ECO:0000256" key="7">
    <source>
        <dbReference type="ARBA" id="ARBA00022840"/>
    </source>
</evidence>
<dbReference type="SMART" id="SM00911">
    <property type="entry name" value="HWE_HK"/>
    <property type="match status" value="1"/>
</dbReference>
<gene>
    <name evidence="9" type="ORF">SAMN05444169_8266</name>
</gene>
<keyword evidence="3" id="KW-0597">Phosphoprotein</keyword>
<evidence type="ECO:0000313" key="9">
    <source>
        <dbReference type="EMBL" id="SHH59739.1"/>
    </source>
</evidence>
<dbReference type="InterPro" id="IPR011102">
    <property type="entry name" value="Sig_transdc_His_kinase_HWE"/>
</dbReference>
<keyword evidence="4" id="KW-0808">Transferase</keyword>
<dbReference type="EMBL" id="LT670818">
    <property type="protein sequence ID" value="SHH59739.1"/>
    <property type="molecule type" value="Genomic_DNA"/>
</dbReference>
<dbReference type="Gene3D" id="3.30.565.10">
    <property type="entry name" value="Histidine kinase-like ATPase, C-terminal domain"/>
    <property type="match status" value="1"/>
</dbReference>
<accession>A0A1M5U9U9</accession>
<protein>
    <recommendedName>
        <fullName evidence="2">histidine kinase</fullName>
        <ecNumber evidence="2">2.7.13.3</ecNumber>
    </recommendedName>
</protein>
<keyword evidence="6 9" id="KW-0418">Kinase</keyword>
<dbReference type="PANTHER" id="PTHR41523">
    <property type="entry name" value="TWO-COMPONENT SYSTEM SENSOR PROTEIN"/>
    <property type="match status" value="1"/>
</dbReference>
<proteinExistence type="predicted"/>
<dbReference type="InterPro" id="IPR036890">
    <property type="entry name" value="HATPase_C_sf"/>
</dbReference>